<dbReference type="SUPFAM" id="SSF161021">
    <property type="entry name" value="Photosystem II reaction center protein J, PsbJ"/>
    <property type="match status" value="1"/>
</dbReference>
<keyword evidence="2" id="KW-0602">Photosynthesis</keyword>
<dbReference type="GO" id="GO:0009539">
    <property type="term" value="C:photosystem II reaction center"/>
    <property type="evidence" value="ECO:0007669"/>
    <property type="project" value="InterPro"/>
</dbReference>
<keyword evidence="6" id="KW-0604">Photosystem II</keyword>
<dbReference type="Gene3D" id="6.10.250.2070">
    <property type="match status" value="1"/>
</dbReference>
<evidence type="ECO:0000313" key="8">
    <source>
        <dbReference type="EMBL" id="OEL32517.1"/>
    </source>
</evidence>
<evidence type="ECO:0000256" key="2">
    <source>
        <dbReference type="ARBA" id="ARBA00022531"/>
    </source>
</evidence>
<keyword evidence="3 7" id="KW-0812">Transmembrane</keyword>
<dbReference type="GO" id="GO:0015979">
    <property type="term" value="P:photosynthesis"/>
    <property type="evidence" value="ECO:0007669"/>
    <property type="project" value="UniProtKB-KW"/>
</dbReference>
<organism evidence="8 9">
    <name type="scientific">Dichanthelium oligosanthes</name>
    <dbReference type="NCBI Taxonomy" id="888268"/>
    <lineage>
        <taxon>Eukaryota</taxon>
        <taxon>Viridiplantae</taxon>
        <taxon>Streptophyta</taxon>
        <taxon>Embryophyta</taxon>
        <taxon>Tracheophyta</taxon>
        <taxon>Spermatophyta</taxon>
        <taxon>Magnoliopsida</taxon>
        <taxon>Liliopsida</taxon>
        <taxon>Poales</taxon>
        <taxon>Poaceae</taxon>
        <taxon>PACMAD clade</taxon>
        <taxon>Panicoideae</taxon>
        <taxon>Panicodae</taxon>
        <taxon>Paniceae</taxon>
        <taxon>Dichantheliinae</taxon>
        <taxon>Dichanthelium</taxon>
    </lineage>
</organism>
<dbReference type="Pfam" id="PF01788">
    <property type="entry name" value="PsbJ"/>
    <property type="match status" value="1"/>
</dbReference>
<evidence type="ECO:0000256" key="5">
    <source>
        <dbReference type="ARBA" id="ARBA00023136"/>
    </source>
</evidence>
<dbReference type="Proteomes" id="UP000095767">
    <property type="component" value="Unassembled WGS sequence"/>
</dbReference>
<evidence type="ECO:0000256" key="1">
    <source>
        <dbReference type="ARBA" id="ARBA00022469"/>
    </source>
</evidence>
<protein>
    <recommendedName>
        <fullName evidence="10">Photosystem II cytochrome b559 N-terminal domain-containing protein</fullName>
    </recommendedName>
</protein>
<name>A0A1E5W577_9POAL</name>
<gene>
    <name evidence="8" type="ORF">BAE44_0006466</name>
</gene>
<comment type="caution">
    <text evidence="8">The sequence shown here is derived from an EMBL/GenBank/DDBJ whole genome shotgun (WGS) entry which is preliminary data.</text>
</comment>
<evidence type="ECO:0000256" key="3">
    <source>
        <dbReference type="ARBA" id="ARBA00022692"/>
    </source>
</evidence>
<proteinExistence type="predicted"/>
<dbReference type="STRING" id="888268.A0A1E5W577"/>
<dbReference type="PANTHER" id="PTHR34812">
    <property type="entry name" value="PHOTOSYSTEM II REACTION CENTER PROTEIN J"/>
    <property type="match status" value="1"/>
</dbReference>
<keyword evidence="5 7" id="KW-0472">Membrane</keyword>
<dbReference type="AlphaFoldDB" id="A0A1E5W577"/>
<evidence type="ECO:0000256" key="4">
    <source>
        <dbReference type="ARBA" id="ARBA00022989"/>
    </source>
</evidence>
<sequence length="45" mass="5220">MWIKGEEMTDTTRRIPLWLMGTGILVIDLIGVFFYGSYYELCSSL</sequence>
<evidence type="ECO:0000313" key="9">
    <source>
        <dbReference type="Proteomes" id="UP000095767"/>
    </source>
</evidence>
<reference evidence="8 9" key="1">
    <citation type="submission" date="2016-09" db="EMBL/GenBank/DDBJ databases">
        <title>The draft genome of Dichanthelium oligosanthes: A C3 panicoid grass species.</title>
        <authorList>
            <person name="Studer A.J."/>
            <person name="Schnable J.C."/>
            <person name="Brutnell T.P."/>
        </authorList>
    </citation>
    <scope>NUCLEOTIDE SEQUENCE [LARGE SCALE GENOMIC DNA]</scope>
    <source>
        <strain evidence="9">cv. Kellogg 1175</strain>
        <tissue evidence="8">Leaf</tissue>
    </source>
</reference>
<evidence type="ECO:0008006" key="10">
    <source>
        <dbReference type="Google" id="ProtNLM"/>
    </source>
</evidence>
<dbReference type="OrthoDB" id="654874at2759"/>
<dbReference type="PANTHER" id="PTHR34812:SF3">
    <property type="entry name" value="PHOTOSYSTEM II REACTION CENTER PROTEIN J"/>
    <property type="match status" value="1"/>
</dbReference>
<evidence type="ECO:0000256" key="7">
    <source>
        <dbReference type="SAM" id="Phobius"/>
    </source>
</evidence>
<feature type="transmembrane region" description="Helical" evidence="7">
    <location>
        <begin position="17"/>
        <end position="38"/>
    </location>
</feature>
<dbReference type="InterPro" id="IPR037267">
    <property type="entry name" value="PSII_PsbJ_sf"/>
</dbReference>
<dbReference type="InterPro" id="IPR002682">
    <property type="entry name" value="PSII_PsbJ"/>
</dbReference>
<dbReference type="EMBL" id="LWDX02020959">
    <property type="protein sequence ID" value="OEL32517.1"/>
    <property type="molecule type" value="Genomic_DNA"/>
</dbReference>
<evidence type="ECO:0000256" key="6">
    <source>
        <dbReference type="ARBA" id="ARBA00023276"/>
    </source>
</evidence>
<keyword evidence="1" id="KW-0674">Reaction center</keyword>
<keyword evidence="4 7" id="KW-1133">Transmembrane helix</keyword>
<accession>A0A1E5W577</accession>
<keyword evidence="9" id="KW-1185">Reference proteome</keyword>